<proteinExistence type="inferred from homology"/>
<keyword evidence="10" id="KW-1185">Reference proteome</keyword>
<keyword evidence="4" id="KW-0963">Cytoplasm</keyword>
<evidence type="ECO:0000256" key="4">
    <source>
        <dbReference type="ARBA" id="ARBA00022490"/>
    </source>
</evidence>
<reference evidence="9 10" key="1">
    <citation type="journal article" date="2024" name="G3 (Bethesda)">
        <title>Genome assembly of Hibiscus sabdariffa L. provides insights into metabolisms of medicinal natural products.</title>
        <authorList>
            <person name="Kim T."/>
        </authorList>
    </citation>
    <scope>NUCLEOTIDE SEQUENCE [LARGE SCALE GENOMIC DNA]</scope>
    <source>
        <strain evidence="9">TK-2024</strain>
        <tissue evidence="9">Old leaves</tissue>
    </source>
</reference>
<keyword evidence="5" id="KW-0689">Ribosomal protein</keyword>
<dbReference type="InterPro" id="IPR025607">
    <property type="entry name" value="Ribosomal_uL18_C_euk"/>
</dbReference>
<accession>A0ABR2SXU4</accession>
<dbReference type="Gene3D" id="3.30.420.100">
    <property type="match status" value="1"/>
</dbReference>
<feature type="domain" description="Large ribosomal subunit protein uL18 C-terminal eukaryotes" evidence="8">
    <location>
        <begin position="165"/>
        <end position="188"/>
    </location>
</feature>
<evidence type="ECO:0000256" key="7">
    <source>
        <dbReference type="SAM" id="MobiDB-lite"/>
    </source>
</evidence>
<comment type="subcellular location">
    <subcellularLocation>
        <location evidence="1">Cytoplasm</location>
    </subcellularLocation>
</comment>
<evidence type="ECO:0000256" key="5">
    <source>
        <dbReference type="ARBA" id="ARBA00022980"/>
    </source>
</evidence>
<comment type="similarity">
    <text evidence="2">Belongs to the universal ribosomal protein uL18 family.</text>
</comment>
<dbReference type="Pfam" id="PF14204">
    <property type="entry name" value="Ribosomal_L18_c"/>
    <property type="match status" value="1"/>
</dbReference>
<sequence>MNKGGVYVKHAVIRPIIAGIFSRKRRYGVYLTPRLGSKSLASLLLSLTPTPSLTPTTAIGCLSQHQSSVVDYPHCRSSSSVVNYRRRPPFEATAAPKSKTHRSNRPQPRERVRNLRTRGMDLETPQSKMVFKFGVQIKTLMEDEPENYQSHFSEYIKRGIEADSLEGMYKKVHAAIRADPTTKKSGKPGKCVHIEFYNSTYVH</sequence>
<evidence type="ECO:0000256" key="1">
    <source>
        <dbReference type="ARBA" id="ARBA00004496"/>
    </source>
</evidence>
<feature type="region of interest" description="Disordered" evidence="7">
    <location>
        <begin position="86"/>
        <end position="112"/>
    </location>
</feature>
<evidence type="ECO:0000259" key="8">
    <source>
        <dbReference type="Pfam" id="PF14204"/>
    </source>
</evidence>
<protein>
    <recommendedName>
        <fullName evidence="8">Large ribosomal subunit protein uL18 C-terminal eukaryotes domain-containing protein</fullName>
    </recommendedName>
</protein>
<name>A0ABR2SXU4_9ROSI</name>
<evidence type="ECO:0000313" key="9">
    <source>
        <dbReference type="EMBL" id="KAK9030056.1"/>
    </source>
</evidence>
<comment type="caution">
    <text evidence="9">The sequence shown here is derived from an EMBL/GenBank/DDBJ whole genome shotgun (WGS) entry which is preliminary data.</text>
</comment>
<organism evidence="9 10">
    <name type="scientific">Hibiscus sabdariffa</name>
    <name type="common">roselle</name>
    <dbReference type="NCBI Taxonomy" id="183260"/>
    <lineage>
        <taxon>Eukaryota</taxon>
        <taxon>Viridiplantae</taxon>
        <taxon>Streptophyta</taxon>
        <taxon>Embryophyta</taxon>
        <taxon>Tracheophyta</taxon>
        <taxon>Spermatophyta</taxon>
        <taxon>Magnoliopsida</taxon>
        <taxon>eudicotyledons</taxon>
        <taxon>Gunneridae</taxon>
        <taxon>Pentapetalae</taxon>
        <taxon>rosids</taxon>
        <taxon>malvids</taxon>
        <taxon>Malvales</taxon>
        <taxon>Malvaceae</taxon>
        <taxon>Malvoideae</taxon>
        <taxon>Hibiscus</taxon>
    </lineage>
</organism>
<dbReference type="Proteomes" id="UP001396334">
    <property type="component" value="Unassembled WGS sequence"/>
</dbReference>
<dbReference type="PANTHER" id="PTHR23410:SF12">
    <property type="entry name" value="LARGE RIBOSOMAL SUBUNIT PROTEIN UL18"/>
    <property type="match status" value="1"/>
</dbReference>
<dbReference type="EMBL" id="JBBPBN010000010">
    <property type="protein sequence ID" value="KAK9030056.1"/>
    <property type="molecule type" value="Genomic_DNA"/>
</dbReference>
<dbReference type="InterPro" id="IPR005485">
    <property type="entry name" value="Rbsml_uL18_euk_arch"/>
</dbReference>
<keyword evidence="6" id="KW-0687">Ribonucleoprotein</keyword>
<dbReference type="PANTHER" id="PTHR23410">
    <property type="entry name" value="RIBOSOMAL PROTEIN L5-RELATED"/>
    <property type="match status" value="1"/>
</dbReference>
<evidence type="ECO:0000256" key="2">
    <source>
        <dbReference type="ARBA" id="ARBA00007116"/>
    </source>
</evidence>
<evidence type="ECO:0000313" key="10">
    <source>
        <dbReference type="Proteomes" id="UP001396334"/>
    </source>
</evidence>
<evidence type="ECO:0000256" key="3">
    <source>
        <dbReference type="ARBA" id="ARBA00011113"/>
    </source>
</evidence>
<evidence type="ECO:0000256" key="6">
    <source>
        <dbReference type="ARBA" id="ARBA00023274"/>
    </source>
</evidence>
<comment type="subunit">
    <text evidence="3">Component of the large ribosomal subunit (LSU).</text>
</comment>
<gene>
    <name evidence="9" type="ORF">V6N11_031494</name>
</gene>